<accession>A0A6A4F914</accession>
<evidence type="ECO:0000313" key="1">
    <source>
        <dbReference type="EMBL" id="KAE9021464.1"/>
    </source>
</evidence>
<protein>
    <submittedName>
        <fullName evidence="3">Uncharacterized protein</fullName>
    </submittedName>
</protein>
<dbReference type="Proteomes" id="UP000429607">
    <property type="component" value="Unassembled WGS sequence"/>
</dbReference>
<dbReference type="EMBL" id="QXFT01000769">
    <property type="protein sequence ID" value="KAE9336160.1"/>
    <property type="molecule type" value="Genomic_DNA"/>
</dbReference>
<evidence type="ECO:0000313" key="3">
    <source>
        <dbReference type="EMBL" id="KAE9336160.1"/>
    </source>
</evidence>
<evidence type="ECO:0000313" key="5">
    <source>
        <dbReference type="Proteomes" id="UP000434957"/>
    </source>
</evidence>
<dbReference type="AlphaFoldDB" id="A0A6A4F914"/>
<organism evidence="3 5">
    <name type="scientific">Phytophthora rubi</name>
    <dbReference type="NCBI Taxonomy" id="129364"/>
    <lineage>
        <taxon>Eukaryota</taxon>
        <taxon>Sar</taxon>
        <taxon>Stramenopiles</taxon>
        <taxon>Oomycota</taxon>
        <taxon>Peronosporomycetes</taxon>
        <taxon>Peronosporales</taxon>
        <taxon>Peronosporaceae</taxon>
        <taxon>Phytophthora</taxon>
    </lineage>
</organism>
<keyword evidence="5" id="KW-1185">Reference proteome</keyword>
<dbReference type="OrthoDB" id="93347at2759"/>
<dbReference type="Proteomes" id="UP000435112">
    <property type="component" value="Unassembled WGS sequence"/>
</dbReference>
<evidence type="ECO:0000313" key="6">
    <source>
        <dbReference type="Proteomes" id="UP000435112"/>
    </source>
</evidence>
<dbReference type="EMBL" id="QXFV01000727">
    <property type="protein sequence ID" value="KAE9028734.1"/>
    <property type="molecule type" value="Genomic_DNA"/>
</dbReference>
<reference evidence="3 5" key="1">
    <citation type="submission" date="2018-08" db="EMBL/GenBank/DDBJ databases">
        <title>Genomic investigation of the strawberry pathogen Phytophthora fragariae indicates pathogenicity is determined by transcriptional variation in three key races.</title>
        <authorList>
            <person name="Adams T.M."/>
            <person name="Armitage A.D."/>
            <person name="Sobczyk M.K."/>
            <person name="Bates H.J."/>
            <person name="Dunwell J.M."/>
            <person name="Nellist C.F."/>
            <person name="Harrison R.J."/>
        </authorList>
    </citation>
    <scope>NUCLEOTIDE SEQUENCE [LARGE SCALE GENOMIC DNA]</scope>
    <source>
        <strain evidence="2 4">SCRP249</strain>
        <strain evidence="1 6">SCRP324</strain>
        <strain evidence="3 5">SCRP333</strain>
    </source>
</reference>
<sequence length="135" mass="15303">MLRLQCLLSTASSEDEALSVHVLTIAASLDERIEDLEARIVAEVEATEIQAKPNTTMKLYCVRHQRLTYRQDPMTKTEVLFLDGERISGLDALSLQSAQQLVPWALVSWYYKKKQFAFPDAVDIVAVWEDTVTSK</sequence>
<evidence type="ECO:0000313" key="2">
    <source>
        <dbReference type="EMBL" id="KAE9028734.1"/>
    </source>
</evidence>
<dbReference type="Proteomes" id="UP000434957">
    <property type="component" value="Unassembled WGS sequence"/>
</dbReference>
<proteinExistence type="predicted"/>
<name>A0A6A4F914_9STRA</name>
<comment type="caution">
    <text evidence="3">The sequence shown here is derived from an EMBL/GenBank/DDBJ whole genome shotgun (WGS) entry which is preliminary data.</text>
</comment>
<dbReference type="EMBL" id="QXFU01000763">
    <property type="protein sequence ID" value="KAE9021464.1"/>
    <property type="molecule type" value="Genomic_DNA"/>
</dbReference>
<evidence type="ECO:0000313" key="4">
    <source>
        <dbReference type="Proteomes" id="UP000429607"/>
    </source>
</evidence>
<gene>
    <name evidence="2" type="ORF">PR001_g11671</name>
    <name evidence="1" type="ORF">PR002_g12242</name>
    <name evidence="3" type="ORF">PR003_g12649</name>
</gene>